<dbReference type="SUPFAM" id="SSF48366">
    <property type="entry name" value="Ras GEF"/>
    <property type="match status" value="1"/>
</dbReference>
<feature type="compositionally biased region" description="Low complexity" evidence="3">
    <location>
        <begin position="670"/>
        <end position="681"/>
    </location>
</feature>
<evidence type="ECO:0000259" key="4">
    <source>
        <dbReference type="PROSITE" id="PS50009"/>
    </source>
</evidence>
<feature type="compositionally biased region" description="Polar residues" evidence="3">
    <location>
        <begin position="509"/>
        <end position="527"/>
    </location>
</feature>
<dbReference type="PROSITE" id="PS50009">
    <property type="entry name" value="RASGEF_CAT"/>
    <property type="match status" value="1"/>
</dbReference>
<feature type="compositionally biased region" description="Basic and acidic residues" evidence="3">
    <location>
        <begin position="775"/>
        <end position="786"/>
    </location>
</feature>
<feature type="compositionally biased region" description="Low complexity" evidence="3">
    <location>
        <begin position="620"/>
        <end position="634"/>
    </location>
</feature>
<dbReference type="EMBL" id="BLAL01000058">
    <property type="protein sequence ID" value="GES81964.1"/>
    <property type="molecule type" value="Genomic_DNA"/>
</dbReference>
<evidence type="ECO:0000256" key="1">
    <source>
        <dbReference type="ARBA" id="ARBA00022658"/>
    </source>
</evidence>
<dbReference type="EMBL" id="BEXD01000207">
    <property type="protein sequence ID" value="GBB85283.1"/>
    <property type="molecule type" value="Genomic_DNA"/>
</dbReference>
<dbReference type="Proteomes" id="UP000247702">
    <property type="component" value="Unassembled WGS sequence"/>
</dbReference>
<feature type="compositionally biased region" description="Polar residues" evidence="3">
    <location>
        <begin position="642"/>
        <end position="662"/>
    </location>
</feature>
<name>A0A2Z6Q560_9GLOM</name>
<dbReference type="AlphaFoldDB" id="A0A2Z6Q560"/>
<feature type="compositionally biased region" description="Polar residues" evidence="3">
    <location>
        <begin position="125"/>
        <end position="141"/>
    </location>
</feature>
<keyword evidence="1 2" id="KW-0344">Guanine-nucleotide releasing factor</keyword>
<evidence type="ECO:0000313" key="7">
    <source>
        <dbReference type="Proteomes" id="UP000247702"/>
    </source>
</evidence>
<dbReference type="InterPro" id="IPR023578">
    <property type="entry name" value="Ras_GEF_dom_sf"/>
</dbReference>
<feature type="domain" description="Ras-GEF" evidence="4">
    <location>
        <begin position="183"/>
        <end position="430"/>
    </location>
</feature>
<dbReference type="GO" id="GO:0005085">
    <property type="term" value="F:guanyl-nucleotide exchange factor activity"/>
    <property type="evidence" value="ECO:0007669"/>
    <property type="project" value="UniProtKB-KW"/>
</dbReference>
<gene>
    <name evidence="6" type="ORF">RCL2_000919600</name>
    <name evidence="5" type="ORF">RclHR1_11840006</name>
</gene>
<dbReference type="PANTHER" id="PTHR23113:SF99">
    <property type="entry name" value="RASGEF DOMAIN-CONTAINING PROTEIN"/>
    <property type="match status" value="1"/>
</dbReference>
<dbReference type="GO" id="GO:0005886">
    <property type="term" value="C:plasma membrane"/>
    <property type="evidence" value="ECO:0007669"/>
    <property type="project" value="TreeGrafter"/>
</dbReference>
<dbReference type="PANTHER" id="PTHR23113">
    <property type="entry name" value="GUANINE NUCLEOTIDE EXCHANGE FACTOR"/>
    <property type="match status" value="1"/>
</dbReference>
<dbReference type="STRING" id="94130.A0A2Z6Q560"/>
<organism evidence="5 7">
    <name type="scientific">Rhizophagus clarus</name>
    <dbReference type="NCBI Taxonomy" id="94130"/>
    <lineage>
        <taxon>Eukaryota</taxon>
        <taxon>Fungi</taxon>
        <taxon>Fungi incertae sedis</taxon>
        <taxon>Mucoromycota</taxon>
        <taxon>Glomeromycotina</taxon>
        <taxon>Glomeromycetes</taxon>
        <taxon>Glomerales</taxon>
        <taxon>Glomeraceae</taxon>
        <taxon>Rhizophagus</taxon>
    </lineage>
</organism>
<feature type="region of interest" description="Disordered" evidence="3">
    <location>
        <begin position="119"/>
        <end position="146"/>
    </location>
</feature>
<feature type="region of interest" description="Disordered" evidence="3">
    <location>
        <begin position="481"/>
        <end position="571"/>
    </location>
</feature>
<feature type="region of interest" description="Disordered" evidence="3">
    <location>
        <begin position="401"/>
        <end position="425"/>
    </location>
</feature>
<dbReference type="OrthoDB" id="10254377at2759"/>
<feature type="compositionally biased region" description="Polar residues" evidence="3">
    <location>
        <begin position="556"/>
        <end position="566"/>
    </location>
</feature>
<sequence length="802" mass="89393">MNGWESLYFTATGDYNNGNYKDSYNNYLKAATALLYKLNHEVSFANKDIVKTKPNNAAHLFAQLKSCVQKLEDIIQNKATISSKPHNISDLTASIITANPTPQHLPLIPFSPLTRQSMHHAHQLATANQKVSITKQKSSDNNNKDDLPILRKLDEEIRFHRNKLDQVNNQIQSIGEVTLLHWEATDVSKQLTIIESELCKEVDFKKDLTLIKDKRTSKAQACMDFHRYLTNSFTHQFMIYADMARPSANSSRGSQHPRENIIAHAVKIAQTLLNVHRNFNSFAALMKALTSPEVRRIRRLWANLHTRTHQQIKEFSLLIKKDDEYKAYKEILAQKIEMSRDVRGMIVIPWMQPHYEEIKSITQYYASGKSGDNTGVILSEPVQRKLASTFSLLEQCQSSDSGAEEWHSNNTDSTRKISSNSHKTPIGTTTSLALDCMGNGNLELHHWLVSRVYLTKQQLNDESKEIEPLAEGEQLCVVNEYEEEEEESDNNSLRRFNIGSEDGGDNIEAGTSSNHEVTNGSRSQYNKPSPDKLEEHDNSLLSSKSLTCKHERSESGSKSIINGTSSKPEEPKISVEVIDSGSVGTNSLINVVNSTIENSFASKTKAIPIPQSAGRKSHQPSLSPSSMSTNLNPNAQVFIPRNVSSSAPGPTSDTTSFNNIFSTKDETSKTTGNANGINTNATEEDDDVEFIYPIKDDDDGPFVYQPDTTLINDLKDDADDDDAPFVYTKAEDSNKEEKSDAKNSQDDNDEGEGSSFVYPGNDKTSSDNNNNTNISKDEVTKVDKPSDSINVKVTDDGITVQA</sequence>
<dbReference type="InterPro" id="IPR008937">
    <property type="entry name" value="Ras-like_GEF"/>
</dbReference>
<dbReference type="Gene3D" id="1.10.840.10">
    <property type="entry name" value="Ras guanine-nucleotide exchange factors catalytic domain"/>
    <property type="match status" value="1"/>
</dbReference>
<dbReference type="InterPro" id="IPR036964">
    <property type="entry name" value="RASGEF_cat_dom_sf"/>
</dbReference>
<dbReference type="InterPro" id="IPR001895">
    <property type="entry name" value="RASGEF_cat_dom"/>
</dbReference>
<feature type="region of interest" description="Disordered" evidence="3">
    <location>
        <begin position="607"/>
        <end position="802"/>
    </location>
</feature>
<feature type="compositionally biased region" description="Basic and acidic residues" evidence="3">
    <location>
        <begin position="729"/>
        <end position="745"/>
    </location>
</feature>
<accession>A0A2Z6Q560</accession>
<dbReference type="GO" id="GO:0007265">
    <property type="term" value="P:Ras protein signal transduction"/>
    <property type="evidence" value="ECO:0007669"/>
    <property type="project" value="TreeGrafter"/>
</dbReference>
<protein>
    <submittedName>
        <fullName evidence="6">Ras GEF</fullName>
    </submittedName>
</protein>
<feature type="compositionally biased region" description="Polar residues" evidence="3">
    <location>
        <begin position="408"/>
        <end position="425"/>
    </location>
</feature>
<evidence type="ECO:0000313" key="6">
    <source>
        <dbReference type="EMBL" id="GES81964.1"/>
    </source>
</evidence>
<proteinExistence type="predicted"/>
<dbReference type="SMART" id="SM00147">
    <property type="entry name" value="RasGEF"/>
    <property type="match status" value="1"/>
</dbReference>
<evidence type="ECO:0000256" key="2">
    <source>
        <dbReference type="PROSITE-ProRule" id="PRU00168"/>
    </source>
</evidence>
<reference evidence="5 7" key="1">
    <citation type="submission" date="2017-11" db="EMBL/GenBank/DDBJ databases">
        <title>The genome of Rhizophagus clarus HR1 reveals common genetic basis of auxotrophy among arbuscular mycorrhizal fungi.</title>
        <authorList>
            <person name="Kobayashi Y."/>
        </authorList>
    </citation>
    <scope>NUCLEOTIDE SEQUENCE [LARGE SCALE GENOMIC DNA]</scope>
    <source>
        <strain evidence="5 7">HR1</strain>
    </source>
</reference>
<evidence type="ECO:0000256" key="3">
    <source>
        <dbReference type="SAM" id="MobiDB-lite"/>
    </source>
</evidence>
<feature type="compositionally biased region" description="Basic and acidic residues" evidence="3">
    <location>
        <begin position="529"/>
        <end position="538"/>
    </location>
</feature>
<evidence type="ECO:0000313" key="5">
    <source>
        <dbReference type="EMBL" id="GBB85283.1"/>
    </source>
</evidence>
<comment type="caution">
    <text evidence="5">The sequence shown here is derived from an EMBL/GenBank/DDBJ whole genome shotgun (WGS) entry which is preliminary data.</text>
</comment>
<feature type="compositionally biased region" description="Low complexity" evidence="3">
    <location>
        <begin position="761"/>
        <end position="774"/>
    </location>
</feature>
<reference evidence="6" key="2">
    <citation type="submission" date="2019-10" db="EMBL/GenBank/DDBJ databases">
        <title>Conservation and host-specific expression of non-tandemly repeated heterogenous ribosome RNA gene in arbuscular mycorrhizal fungi.</title>
        <authorList>
            <person name="Maeda T."/>
            <person name="Kobayashi Y."/>
            <person name="Nakagawa T."/>
            <person name="Ezawa T."/>
            <person name="Yamaguchi K."/>
            <person name="Bino T."/>
            <person name="Nishimoto Y."/>
            <person name="Shigenobu S."/>
            <person name="Kawaguchi M."/>
        </authorList>
    </citation>
    <scope>NUCLEOTIDE SEQUENCE</scope>
    <source>
        <strain evidence="6">HR1</strain>
    </source>
</reference>
<dbReference type="Proteomes" id="UP000615446">
    <property type="component" value="Unassembled WGS sequence"/>
</dbReference>
<keyword evidence="7" id="KW-1185">Reference proteome</keyword>
<dbReference type="Pfam" id="PF00617">
    <property type="entry name" value="RasGEF"/>
    <property type="match status" value="1"/>
</dbReference>